<feature type="domain" description="Carbohydrate kinase PfkB" evidence="3">
    <location>
        <begin position="13"/>
        <end position="287"/>
    </location>
</feature>
<dbReference type="InterPro" id="IPR052562">
    <property type="entry name" value="Ketohexokinase-related"/>
</dbReference>
<dbReference type="PANTHER" id="PTHR42774">
    <property type="entry name" value="PHOSPHOTRANSFERASE SYSTEM TRANSPORT PROTEIN"/>
    <property type="match status" value="1"/>
</dbReference>
<dbReference type="EMBL" id="PYHR01000002">
    <property type="protein sequence ID" value="PWD50863.1"/>
    <property type="molecule type" value="Genomic_DNA"/>
</dbReference>
<dbReference type="InterPro" id="IPR011611">
    <property type="entry name" value="PfkB_dom"/>
</dbReference>
<evidence type="ECO:0000313" key="5">
    <source>
        <dbReference type="Proteomes" id="UP000245166"/>
    </source>
</evidence>
<dbReference type="InterPro" id="IPR029056">
    <property type="entry name" value="Ribokinase-like"/>
</dbReference>
<sequence length="302" mass="30103">MVRMPQPHGLFAGLATLDVAQHVERPPGANEKVTATATHLSAGGPAANAAVAFAALGGRATLLTALGESPTAVLVRAELEEQGVDVVDVTPDATAPPPVSAIIVTTATGERSVVGSDAVASTVEAPDGEALAALVADADVVLVDGHHPRLGVGTATAARTAGVPVVLDLGRWKPAMDALVPLADHVVCSADARAPGATDHASSVAALRERGARVVVVTRGAAPALWWADGDDGEVAVPRVVAVDTLGAGDAFHGAYTFAVGCGQGPTAAVRLGVDVASLRVAHAGPRAWAAHLPARQGATDD</sequence>
<dbReference type="Gene3D" id="3.40.1190.20">
    <property type="match status" value="1"/>
</dbReference>
<dbReference type="PROSITE" id="PS00584">
    <property type="entry name" value="PFKB_KINASES_2"/>
    <property type="match status" value="1"/>
</dbReference>
<comment type="caution">
    <text evidence="4">The sequence shown here is derived from an EMBL/GenBank/DDBJ whole genome shotgun (WGS) entry which is preliminary data.</text>
</comment>
<evidence type="ECO:0000313" key="4">
    <source>
        <dbReference type="EMBL" id="PWD50863.1"/>
    </source>
</evidence>
<proteinExistence type="predicted"/>
<dbReference type="PANTHER" id="PTHR42774:SF3">
    <property type="entry name" value="KETOHEXOKINASE"/>
    <property type="match status" value="1"/>
</dbReference>
<dbReference type="InterPro" id="IPR002173">
    <property type="entry name" value="Carboh/pur_kinase_PfkB_CS"/>
</dbReference>
<keyword evidence="5" id="KW-1185">Reference proteome</keyword>
<keyword evidence="2 4" id="KW-0418">Kinase</keyword>
<dbReference type="SUPFAM" id="SSF53613">
    <property type="entry name" value="Ribokinase-like"/>
    <property type="match status" value="1"/>
</dbReference>
<keyword evidence="1" id="KW-0808">Transferase</keyword>
<reference evidence="4 5" key="1">
    <citation type="submission" date="2018-03" db="EMBL/GenBank/DDBJ databases">
        <title>Genome assembly of novel Miniimonas species PCH200.</title>
        <authorList>
            <person name="Thakur V."/>
            <person name="Kumar V."/>
            <person name="Singh D."/>
        </authorList>
    </citation>
    <scope>NUCLEOTIDE SEQUENCE [LARGE SCALE GENOMIC DNA]</scope>
    <source>
        <strain evidence="4 5">PCH200</strain>
    </source>
</reference>
<dbReference type="Pfam" id="PF00294">
    <property type="entry name" value="PfkB"/>
    <property type="match status" value="1"/>
</dbReference>
<dbReference type="AlphaFoldDB" id="A0A2U1ZV90"/>
<dbReference type="Proteomes" id="UP000245166">
    <property type="component" value="Unassembled WGS sequence"/>
</dbReference>
<gene>
    <name evidence="4" type="ORF">C8046_09570</name>
</gene>
<organism evidence="4 5">
    <name type="scientific">Serinibacter arcticus</name>
    <dbReference type="NCBI Taxonomy" id="1655435"/>
    <lineage>
        <taxon>Bacteria</taxon>
        <taxon>Bacillati</taxon>
        <taxon>Actinomycetota</taxon>
        <taxon>Actinomycetes</taxon>
        <taxon>Micrococcales</taxon>
        <taxon>Beutenbergiaceae</taxon>
        <taxon>Serinibacter</taxon>
    </lineage>
</organism>
<dbReference type="GO" id="GO:0016301">
    <property type="term" value="F:kinase activity"/>
    <property type="evidence" value="ECO:0007669"/>
    <property type="project" value="UniProtKB-KW"/>
</dbReference>
<dbReference type="OrthoDB" id="9795789at2"/>
<protein>
    <submittedName>
        <fullName evidence="4">Kinase</fullName>
    </submittedName>
</protein>
<evidence type="ECO:0000259" key="3">
    <source>
        <dbReference type="Pfam" id="PF00294"/>
    </source>
</evidence>
<accession>A0A2U1ZV90</accession>
<evidence type="ECO:0000256" key="1">
    <source>
        <dbReference type="ARBA" id="ARBA00022679"/>
    </source>
</evidence>
<evidence type="ECO:0000256" key="2">
    <source>
        <dbReference type="ARBA" id="ARBA00022777"/>
    </source>
</evidence>
<name>A0A2U1ZV90_9MICO</name>